<keyword evidence="2" id="KW-1185">Reference proteome</keyword>
<name>A0AAJ0B4Z8_9PEZI</name>
<dbReference type="AlphaFoldDB" id="A0AAJ0B4Z8"/>
<feature type="non-terminal residue" evidence="1">
    <location>
        <position position="480"/>
    </location>
</feature>
<dbReference type="NCBIfam" id="NF040572">
    <property type="entry name" value="heme_bind_FMP"/>
    <property type="match status" value="1"/>
</dbReference>
<dbReference type="InterPro" id="IPR047975">
    <property type="entry name" value="Heme_bind_FMP"/>
</dbReference>
<proteinExistence type="predicted"/>
<sequence length="480" mass="51669">MASEVQDDGRVITLNITKPAPSLNLHGFQWRGAEGLAIEEVQQPAIGVEVDHESKPAEQHISKRVVESIRQVPLQGLVAPAKDDVSPSFPLDVFEGSWAGNGFNLIFVPISGKKLTELGGAAGAAGLPRGSGPPDNILILNLTTEQWTFGPNLGKVPNRGMGKQDTINLDALSYIQTVQDVTNVLTGKGDRVETNKTGIHFEPGVWLRVPQAEFHKDTVGRESIVRMASIPHGTTINAQGLVPGPESKIKGRPDFVKAAVDTTPFPIGDPAGRIQRMFTSMNADTPNVLRVPQDLSRFNNKELPANFGKGFGTGRITTDIIKNPNLVLAKANEGLKILETITFELSTGVGRKQGPTTAKLNGGGTTNISFLQGERVRSMTNTWWIEKVEYDVVVPPLLEGETATLWAKMPTPSTAPTPKFAVTAPKGGVKQETPIKVQGVQLQYSQTVNLNFGPAMGNTLTWPHVSVATLVPVTPQPFQM</sequence>
<accession>A0AAJ0B4Z8</accession>
<protein>
    <submittedName>
        <fullName evidence="1">Uncharacterized protein</fullName>
    </submittedName>
</protein>
<comment type="caution">
    <text evidence="1">The sequence shown here is derived from an EMBL/GenBank/DDBJ whole genome shotgun (WGS) entry which is preliminary data.</text>
</comment>
<evidence type="ECO:0000313" key="1">
    <source>
        <dbReference type="EMBL" id="KAK1750483.1"/>
    </source>
</evidence>
<dbReference type="Proteomes" id="UP001239445">
    <property type="component" value="Unassembled WGS sequence"/>
</dbReference>
<dbReference type="EMBL" id="MU839847">
    <property type="protein sequence ID" value="KAK1750483.1"/>
    <property type="molecule type" value="Genomic_DNA"/>
</dbReference>
<evidence type="ECO:0000313" key="2">
    <source>
        <dbReference type="Proteomes" id="UP001239445"/>
    </source>
</evidence>
<organism evidence="1 2">
    <name type="scientific">Echria macrotheca</name>
    <dbReference type="NCBI Taxonomy" id="438768"/>
    <lineage>
        <taxon>Eukaryota</taxon>
        <taxon>Fungi</taxon>
        <taxon>Dikarya</taxon>
        <taxon>Ascomycota</taxon>
        <taxon>Pezizomycotina</taxon>
        <taxon>Sordariomycetes</taxon>
        <taxon>Sordariomycetidae</taxon>
        <taxon>Sordariales</taxon>
        <taxon>Schizotheciaceae</taxon>
        <taxon>Echria</taxon>
    </lineage>
</organism>
<reference evidence="1" key="1">
    <citation type="submission" date="2023-06" db="EMBL/GenBank/DDBJ databases">
        <title>Genome-scale phylogeny and comparative genomics of the fungal order Sordariales.</title>
        <authorList>
            <consortium name="Lawrence Berkeley National Laboratory"/>
            <person name="Hensen N."/>
            <person name="Bonometti L."/>
            <person name="Westerberg I."/>
            <person name="Brannstrom I.O."/>
            <person name="Guillou S."/>
            <person name="Cros-Aarteil S."/>
            <person name="Calhoun S."/>
            <person name="Haridas S."/>
            <person name="Kuo A."/>
            <person name="Mondo S."/>
            <person name="Pangilinan J."/>
            <person name="Riley R."/>
            <person name="Labutti K."/>
            <person name="Andreopoulos B."/>
            <person name="Lipzen A."/>
            <person name="Chen C."/>
            <person name="Yanf M."/>
            <person name="Daum C."/>
            <person name="Ng V."/>
            <person name="Clum A."/>
            <person name="Steindorff A."/>
            <person name="Ohm R."/>
            <person name="Martin F."/>
            <person name="Silar P."/>
            <person name="Natvig D."/>
            <person name="Lalanne C."/>
            <person name="Gautier V."/>
            <person name="Ament-Velasquez S.L."/>
            <person name="Kruys A."/>
            <person name="Hutchinson M.I."/>
            <person name="Powell A.J."/>
            <person name="Barry K."/>
            <person name="Miller A.N."/>
            <person name="Grigoriev I.V."/>
            <person name="Debuchy R."/>
            <person name="Gladieux P."/>
            <person name="Thoren M.H."/>
            <person name="Johannesson H."/>
        </authorList>
    </citation>
    <scope>NUCLEOTIDE SEQUENCE</scope>
    <source>
        <strain evidence="1">PSN4</strain>
    </source>
</reference>
<gene>
    <name evidence="1" type="ORF">QBC47DRAFT_438860</name>
</gene>